<dbReference type="Gene3D" id="2.60.40.10">
    <property type="entry name" value="Immunoglobulins"/>
    <property type="match status" value="1"/>
</dbReference>
<dbReference type="InterPro" id="IPR013783">
    <property type="entry name" value="Ig-like_fold"/>
</dbReference>
<keyword evidence="6" id="KW-0449">Lipoprotein</keyword>
<evidence type="ECO:0000313" key="7">
    <source>
        <dbReference type="Proteomes" id="UP001141327"/>
    </source>
</evidence>
<evidence type="ECO:0000259" key="5">
    <source>
        <dbReference type="PROSITE" id="PS50227"/>
    </source>
</evidence>
<feature type="domain" description="G-protein coupled receptors family 2 profile 1" evidence="5">
    <location>
        <begin position="3310"/>
        <end position="3389"/>
    </location>
</feature>
<evidence type="ECO:0000313" key="6">
    <source>
        <dbReference type="EMBL" id="KAJ4462826.1"/>
    </source>
</evidence>
<reference evidence="6" key="1">
    <citation type="journal article" date="2022" name="bioRxiv">
        <title>Genomics of Preaxostyla Flagellates Illuminates Evolutionary Transitions and the Path Towards Mitochondrial Loss.</title>
        <authorList>
            <person name="Novak L.V.F."/>
            <person name="Treitli S.C."/>
            <person name="Pyrih J."/>
            <person name="Halakuc P."/>
            <person name="Pipaliya S.V."/>
            <person name="Vacek V."/>
            <person name="Brzon O."/>
            <person name="Soukal P."/>
            <person name="Eme L."/>
            <person name="Dacks J.B."/>
            <person name="Karnkowska A."/>
            <person name="Elias M."/>
            <person name="Hampl V."/>
        </authorList>
    </citation>
    <scope>NUCLEOTIDE SEQUENCE</scope>
    <source>
        <strain evidence="6">RCP-MX</strain>
    </source>
</reference>
<keyword evidence="7" id="KW-1185">Reference proteome</keyword>
<dbReference type="PANTHER" id="PTHR13037">
    <property type="entry name" value="FORMIN"/>
    <property type="match status" value="1"/>
</dbReference>
<feature type="signal peptide" evidence="4">
    <location>
        <begin position="1"/>
        <end position="26"/>
    </location>
</feature>
<feature type="region of interest" description="Disordered" evidence="2">
    <location>
        <begin position="3814"/>
        <end position="3875"/>
    </location>
</feature>
<organism evidence="6 7">
    <name type="scientific">Paratrimastix pyriformis</name>
    <dbReference type="NCBI Taxonomy" id="342808"/>
    <lineage>
        <taxon>Eukaryota</taxon>
        <taxon>Metamonada</taxon>
        <taxon>Preaxostyla</taxon>
        <taxon>Paratrimastigidae</taxon>
        <taxon>Paratrimastix</taxon>
    </lineage>
</organism>
<name>A0ABQ8UXI5_9EUKA</name>
<keyword evidence="3" id="KW-0812">Transmembrane</keyword>
<protein>
    <submittedName>
        <fullName evidence="6">Low-density lipoprotein receptor-related protein</fullName>
    </submittedName>
</protein>
<dbReference type="PANTHER" id="PTHR13037:SF24">
    <property type="entry name" value="POLYCOMB PROTEIN PCL-RELATED"/>
    <property type="match status" value="1"/>
</dbReference>
<feature type="compositionally biased region" description="Pro residues" evidence="2">
    <location>
        <begin position="3929"/>
        <end position="3939"/>
    </location>
</feature>
<feature type="chain" id="PRO_5047088137" evidence="4">
    <location>
        <begin position="27"/>
        <end position="4014"/>
    </location>
</feature>
<evidence type="ECO:0000256" key="1">
    <source>
        <dbReference type="ARBA" id="ARBA00022581"/>
    </source>
</evidence>
<dbReference type="Proteomes" id="UP001141327">
    <property type="component" value="Unassembled WGS sequence"/>
</dbReference>
<keyword evidence="3" id="KW-0472">Membrane</keyword>
<dbReference type="PROSITE" id="PS50227">
    <property type="entry name" value="G_PROTEIN_RECEP_F2_3"/>
    <property type="match status" value="1"/>
</dbReference>
<sequence length="4014" mass="413375">MASLAPPKFKLFLWVAIFSLFSLSAGAGVIFRHAESYADVQGIFSAGSHVLFLHDNKTIQSFGHSGDSRQDLGRPDTISCFSQSTILFFSDDTLHSFNLIEDRWTANQNIPIPPGRFQSCAISEEHLAVALRGGSVQIWQRSPGGYTLAQTLDPPAGPSEEAPNQRDVHLLFAQTGLLLVADGQRMDAYGYRPAKGWSHLGPVPLPPSLAAESTEPIPGIATLGAALAADPDSRLVAATEIRADPATGRPVAVAHLYRVVGQDDRAALQPETRVSCAFRGEGVVPWDALRAAVTVLGDLVAVGLTDGALGHTCVFQDTHTAKPWIPALLPLPTFPNSAAVEAAWARATSAEPQNGMAPWPHGPMHFLGGSNLGPLRLSGAALLEGQPAFCLAVPAPLVADQRAVDVLGTLVYCGRRVGEQNGNLTRVAPPPASNAIYDGMYAGNCHYISVSPTRTYIDDLVDIRVGCTASGSGYYCASVYLNSYYIGTDHLGQYEVVGSAFKLVNTHCEASSGLFVVTLQAVAPASSVTLMYDGTQLGAVGAISESTISMSCVHADSSSAPCYAYPEESHLMKLDQQSAAVQPTLLDVGCDPGATTNFMFTLIPLVAGTSMRAYFRGTAGSPVATAYQTLTITGINPSTCSVQSPPTLLILGAIQQITIDCGAAVCQPVWNDKWNLRQNGGSSDLWVAEARCYGSYYRILFVPKVAAPTAVAFTALYDGVTSAGLTFSAIVKAPIDPAQCIYDSLPSSAVLGEPTSLLVKCSLSGTLSSCADYPQEAANFDIYQASGSPRLISVSCDPTGDYKVAFVPYATGGVQVKYKGTTVGSAQTITLGAPLAAARMTLQSFPTQAFVGVPATFTIACTAVDGGTLPCLKYPGEAANFDMVQTPTPSPQVDVSCDPSGQWAVRFVPRAVGTAMLVRYQGTTIGSSNAISVVLPLTASNCYYSSAPTYATLGEQGSFEVCCKQPDNTLQLCGNYPGEASNFELVQAGAATTPRLVDVSCDAVTGCFRVGWVALAVGSGGTLGVTYKGTAVTTSLPAITMGPPISADRCSYFLPQATWGHIGVIDRFSIACTAVGSGSPAQSCLNYPELAIHFDLEQDTGTAPDLISTYCDAATGRYVVLFRPIAAGTKVSVRYQGTRIGSGAPLNAYLVADLPSWRSVFSLPVMPTVHPSPDLPSWRSVLSLPAISPLDASRCSHGDMPVMLTAGLVQTFSVSCLQADASTAQPCSAFPQEDARFELALGAGAGNLVDVSCDQATGKWWLRFVMVTAGAPTATITLGAKYKGTAIGSPASLPSGDPLAAARCDYTASSPTAGTVGVAMTFAVTCLAPDATTSQPCKGYPAEAHNFDLAQTPAGPLPQLTEATCDQATGNYLLTFVPQVAATALSVRYKGVLIGSAGAARTVAITDAVTAPRCDYVSSPTYANTGSIYATAVGCTMADGTTAQPCTAFPLETVHFDVTQTGGSVAPTLIGANCDVATGSYVVRWRANDPGTALSVSYRGTKIGASGADQPVIIDIAFQTSESPINPIFFRDVPDVHARPYTASSPTEGNTGVAMTYHLACLAPDGSTPQNCRLYPDEVHNFGLSQTPASPLPRLIEAGCDQATGEYTLTFVPLVASTAVSAQYKGTNIGAGAAARAVTIAAAITPAQCTCTGVPALAVWGHTYTVLITCLQAGVTGTPPQLCSSFPQEAANFEVVTATSGAALRVSGSGCAAATDEFRVSFTPTAGEGSVALAVRYQGLAMDASCDNGAVAWGDIMTAPRCSYVPSAPTTAQTGEPLTLPVTCTAPDGTTAQPCTAYPGEAHNFALVQNPTSNPPRVIETTCDAATGEYRLTLVPQLAATALSVAYKGVLIGDGNPRAITVSRPIDPWRTTFSHPTQATAGAPFAVTLDPGRGDGAAAGGWDAGTQGRPGAVQMNGSPRTIPVLPDVISAGACTVAGWPATAQPAGAVQTLDISAFDAHANPVGCDQYPGYRDAFTVTLTGVAHFSVECNGASYRMRFTPTIVGASLTVPVLFNGAAVAGSPFTLTVVPGAAHPALTTVDWAGVTAPIVAGLTSTFPVDVRDVYGNLIACNAAGAPVLTGVLRALPGGDLTEQAPTLSCTGTQYAVSVVAPAVAGVHPFAVRLRWAVGSSEPQDDVLGSPHPMLVEPGAIVAARSLVAGWPALGEPILVGVLRNITVLARDALDNVVPCPSHPAERANFGVSPLGAQTWFADASGVLGPCQGDAYLWTIRPELIPAGASDAGEQLAMVTYSGDHVIDPPRVVTVRAGPIDPTMSTVVWPATATAGTRATATVTAHDVYGNRVSCGLTSQAADFRLLLSEGTDPQFSCSGLDYALSLVPHRAGTGATQPWRLVFGPTNADLSNSPLTSLATAPGPIALATTTAAWPAPGVLVAGSPATVMITPRDADGNQVACTALEAGRFALVLPGADAVSVDCLAAAPLDLVRVQFTPHRTESPDGTVEVTPWALMGLHYLGAVAGATATPQNHIADSHHTVAILGAPGLSAATTSLAAPGEGLAPALAGAVGDPVEGHLWMGRPTQVVVGVPLRLRIVGRDSDGNPLSCADRPALAATLTVTLTGATDLGVTCLGPHFVVTLVPHRAGSAESLSIAVGASPIVGSPFVMTVLPGPIDPTTTTAHWPDPPLYVQQLVRVRVVARDSDSNVVSCIQRPQDIMRFLVSVSASELAEPDFAVTCAGSAFLVTFRTPSASGVWYLSIQVAPASGPAAEIVGSRSAMTLEPGPVSVTNILTELGADARGTFGAASLGGSSLLELTAGVPFSFWIRARDAALNTISCAARQWERANFTVALVLLPGTTGSGGLAAQSITCNGPLFQANLTPHRALAAGQALLTIQYQATSLMRWALYDSPYQVMVHPGALSGTTSSVIWPTVDLVVGAHSSLLLMPRDADGNLHNCPAEGAGLLTTALLQVVLTGANATSGVAAVDWVGCATAPEAQQAATERELGSAEPTPPAGSWAVRFVVSSPGTFQAVLRWNGALSLGPAVAVTVTSECARDSQCAQAGDRGATCLEATTSRSCHCVTGIPGISPRSGCVCPAGTPFRCPLTGRCAENRADCRLEQCWHDRPVMCWDSTCAVSFAECPCPPMYPFRCPDGRCAGNATACAVGLDKEGECPMADELGMNRYGCWNSSCVATALECPPPAQAPVRCADGLVAESRAVCEAECPQGKVRCWDSTCRPTWAQCPCPPERSYRCPDGQRCARVPADCAARCPSGAPIRCWDSSCAPDVTRCPCVTSLPFRCPSGSCARNMTGCPDAALIPSANNGGQCWDGTCAPDASYCPCRPETPYRCLTSGACVRSLDQCSNTTSQACPAAPTGGTLGQLCWDGSCASSFFSCPCPPHRPYRCDDRTCAASRPHCPAPTSGRPSSLCPAPLLQCGDGSCRASDALCPAPIICPPGYALCPNRILCVAALSACPLAGFGSLSCPTAGEASPVNSSILCPDHQTCVADLADCPSFATCPEAAPYFCANSRACVDQPAACPPPTYTNLTGGPCPTGQILCSFGVCRVLAADCPSQITCPGDRALCPDGSCATNASLCLPLAACPSGTSRCPLGECRAPGDPCGSPPTCPPGLPVLCPDLSCRAHVAACPVVPEGAQGEARCPDGSFVADRATMCPGMPIACPDETPVRCAGTSITCAAHAADCPSPLLCTDPYNSLLCPNGTRCVADLALCPELTYCPPWLPIRCLNQTCVATPGECPPRPLTLTQILLVGVGAPGLLLVIVATIVAIFICCRRAQERKMVQPEFPLVPAQVCHHPVHHLIDPACPIDQSFASHIIIIIIIVVVVVALPENPAKPVPLPAPFASDADGETSSTRGFASPPPPQPPPPVRSTGTAGSSTPAAAAPTPRPPAGGAAPSLVANPIFGRADEGGEAFEEPAPQQVVTLGGGGPASSDPALLHTPAGGATRATDAALATPPPPPPPPPSATEEPEGLSLPPLPSDYSGVGPAATTEAEKLGFPALPQPAYATITPGATPLRTATPRASTPGIGGGQLRFGVFHS</sequence>
<proteinExistence type="predicted"/>
<feature type="compositionally biased region" description="Low complexity" evidence="2">
    <location>
        <begin position="3914"/>
        <end position="3928"/>
    </location>
</feature>
<evidence type="ECO:0000256" key="2">
    <source>
        <dbReference type="SAM" id="MobiDB-lite"/>
    </source>
</evidence>
<dbReference type="SUPFAM" id="SSF81296">
    <property type="entry name" value="E set domains"/>
    <property type="match status" value="1"/>
</dbReference>
<keyword evidence="4" id="KW-0732">Signal</keyword>
<evidence type="ECO:0000256" key="3">
    <source>
        <dbReference type="SAM" id="Phobius"/>
    </source>
</evidence>
<dbReference type="InterPro" id="IPR014756">
    <property type="entry name" value="Ig_E-set"/>
</dbReference>
<feature type="transmembrane region" description="Helical" evidence="3">
    <location>
        <begin position="3722"/>
        <end position="3747"/>
    </location>
</feature>
<evidence type="ECO:0000256" key="4">
    <source>
        <dbReference type="SAM" id="SignalP"/>
    </source>
</evidence>
<dbReference type="InterPro" id="IPR001879">
    <property type="entry name" value="GPCR_2_extracellular_dom"/>
</dbReference>
<comment type="caution">
    <text evidence="6">The sequence shown here is derived from an EMBL/GenBank/DDBJ whole genome shotgun (WGS) entry which is preliminary data.</text>
</comment>
<keyword evidence="6" id="KW-0675">Receptor</keyword>
<feature type="transmembrane region" description="Helical" evidence="3">
    <location>
        <begin position="3786"/>
        <end position="3804"/>
    </location>
</feature>
<accession>A0ABQ8UXI5</accession>
<gene>
    <name evidence="6" type="ORF">PAPYR_16</name>
</gene>
<keyword evidence="1" id="KW-0945">Host-virus interaction</keyword>
<feature type="compositionally biased region" description="Low complexity" evidence="2">
    <location>
        <begin position="3844"/>
        <end position="3871"/>
    </location>
</feature>
<feature type="compositionally biased region" description="Pro residues" evidence="2">
    <location>
        <begin position="3833"/>
        <end position="3843"/>
    </location>
</feature>
<feature type="region of interest" description="Disordered" evidence="2">
    <location>
        <begin position="3895"/>
        <end position="3971"/>
    </location>
</feature>
<dbReference type="EMBL" id="JAPMOS010000001">
    <property type="protein sequence ID" value="KAJ4462826.1"/>
    <property type="molecule type" value="Genomic_DNA"/>
</dbReference>
<keyword evidence="3" id="KW-1133">Transmembrane helix</keyword>